<dbReference type="RefSeq" id="WP_123738503.1">
    <property type="nucleotide sequence ID" value="NZ_RKHQ01000001.1"/>
</dbReference>
<dbReference type="Proteomes" id="UP000275356">
    <property type="component" value="Unassembled WGS sequence"/>
</dbReference>
<proteinExistence type="predicted"/>
<dbReference type="AlphaFoldDB" id="A0A3N2D9J4"/>
<accession>A0A3N2D9J4</accession>
<comment type="caution">
    <text evidence="1">The sequence shown here is derived from an EMBL/GenBank/DDBJ whole genome shotgun (WGS) entry which is preliminary data.</text>
</comment>
<evidence type="ECO:0000313" key="2">
    <source>
        <dbReference type="Proteomes" id="UP000275356"/>
    </source>
</evidence>
<evidence type="ECO:0000313" key="1">
    <source>
        <dbReference type="EMBL" id="ROR96308.1"/>
    </source>
</evidence>
<name>A0A3N2D9J4_9MICO</name>
<gene>
    <name evidence="1" type="ORF">EDD28_0891</name>
</gene>
<keyword evidence="2" id="KW-1185">Reference proteome</keyword>
<protein>
    <submittedName>
        <fullName evidence="1">Uncharacterized protein</fullName>
    </submittedName>
</protein>
<sequence length="71" mass="8162">MVRATRDFDRNRTVSTVVERIHTLHPELDKAALKTRVEERVLTLSDAPITDFIDVLAERSVRNDLHLPPTN</sequence>
<dbReference type="NCBIfam" id="NF046112">
    <property type="entry name" value="MSMEG_6209_Nter"/>
    <property type="match status" value="1"/>
</dbReference>
<dbReference type="EMBL" id="RKHQ01000001">
    <property type="protein sequence ID" value="ROR96308.1"/>
    <property type="molecule type" value="Genomic_DNA"/>
</dbReference>
<organism evidence="1 2">
    <name type="scientific">Salana multivorans</name>
    <dbReference type="NCBI Taxonomy" id="120377"/>
    <lineage>
        <taxon>Bacteria</taxon>
        <taxon>Bacillati</taxon>
        <taxon>Actinomycetota</taxon>
        <taxon>Actinomycetes</taxon>
        <taxon>Micrococcales</taxon>
        <taxon>Beutenbergiaceae</taxon>
        <taxon>Salana</taxon>
    </lineage>
</organism>
<reference evidence="1 2" key="1">
    <citation type="submission" date="2018-11" db="EMBL/GenBank/DDBJ databases">
        <title>Sequencing the genomes of 1000 actinobacteria strains.</title>
        <authorList>
            <person name="Klenk H.-P."/>
        </authorList>
    </citation>
    <scope>NUCLEOTIDE SEQUENCE [LARGE SCALE GENOMIC DNA]</scope>
    <source>
        <strain evidence="1 2">DSM 13521</strain>
    </source>
</reference>